<proteinExistence type="predicted"/>
<gene>
    <name evidence="1" type="ORF">Cabys_1438</name>
    <name evidence="2" type="ORF">Calab_2605</name>
</gene>
<name>H1XPA0_CALAY</name>
<evidence type="ECO:0000313" key="1">
    <source>
        <dbReference type="EMBL" id="APF18187.1"/>
    </source>
</evidence>
<accession>H1XPA0</accession>
<protein>
    <recommendedName>
        <fullName evidence="5">FlgN protein</fullName>
    </recommendedName>
</protein>
<reference evidence="1 4" key="2">
    <citation type="submission" date="2016-11" db="EMBL/GenBank/DDBJ databases">
        <title>Genomic analysis of Caldithrix abyssi and proposal of a novel bacterial phylum Caldithrichaeota.</title>
        <authorList>
            <person name="Kublanov I."/>
            <person name="Sigalova O."/>
            <person name="Gavrilov S."/>
            <person name="Lebedinsky A."/>
            <person name="Ivanova N."/>
            <person name="Daum C."/>
            <person name="Reddy T."/>
            <person name="Klenk H.P."/>
            <person name="Goker M."/>
            <person name="Reva O."/>
            <person name="Miroshnichenko M."/>
            <person name="Kyprides N."/>
            <person name="Woyke T."/>
            <person name="Gelfand M."/>
        </authorList>
    </citation>
    <scope>NUCLEOTIDE SEQUENCE [LARGE SCALE GENOMIC DNA]</scope>
    <source>
        <strain evidence="1 4">LF13</strain>
    </source>
</reference>
<organism evidence="2 3">
    <name type="scientific">Caldithrix abyssi DSM 13497</name>
    <dbReference type="NCBI Taxonomy" id="880073"/>
    <lineage>
        <taxon>Bacteria</taxon>
        <taxon>Pseudomonadati</taxon>
        <taxon>Calditrichota</taxon>
        <taxon>Calditrichia</taxon>
        <taxon>Calditrichales</taxon>
        <taxon>Calditrichaceae</taxon>
        <taxon>Caldithrix</taxon>
    </lineage>
</organism>
<sequence>MFQQETKIPSNMNEILAQELDSFKAVLQFSEKIVDQIDSLPISVLHKMVGMRQQWIDQIQKLEKMRGELAEQKMDENGKKMVQNISELAHKLVKIDDQIYAALRKRKNQYVKQHADLISARRNNKMTDGYSRVMDIIQE</sequence>
<evidence type="ECO:0000313" key="4">
    <source>
        <dbReference type="Proteomes" id="UP000183868"/>
    </source>
</evidence>
<dbReference type="EMBL" id="CM001402">
    <property type="protein sequence ID" value="EHO42215.1"/>
    <property type="molecule type" value="Genomic_DNA"/>
</dbReference>
<dbReference type="PaxDb" id="880073-Calab_2605"/>
<evidence type="ECO:0000313" key="3">
    <source>
        <dbReference type="Proteomes" id="UP000004671"/>
    </source>
</evidence>
<dbReference type="InParanoid" id="H1XPA0"/>
<keyword evidence="3" id="KW-1185">Reference proteome</keyword>
<dbReference type="RefSeq" id="WP_006929488.1">
    <property type="nucleotide sequence ID" value="NZ_CM001402.1"/>
</dbReference>
<dbReference type="HOGENOM" id="CLU_1841425_0_0_0"/>
<dbReference type="STRING" id="880073.Cabys_1438"/>
<evidence type="ECO:0000313" key="2">
    <source>
        <dbReference type="EMBL" id="EHO42215.1"/>
    </source>
</evidence>
<evidence type="ECO:0008006" key="5">
    <source>
        <dbReference type="Google" id="ProtNLM"/>
    </source>
</evidence>
<dbReference type="Proteomes" id="UP000004671">
    <property type="component" value="Chromosome"/>
</dbReference>
<dbReference type="KEGG" id="caby:Cabys_1438"/>
<dbReference type="AlphaFoldDB" id="H1XPA0"/>
<dbReference type="EMBL" id="CP018099">
    <property type="protein sequence ID" value="APF18187.1"/>
    <property type="molecule type" value="Genomic_DNA"/>
</dbReference>
<dbReference type="Proteomes" id="UP000183868">
    <property type="component" value="Chromosome"/>
</dbReference>
<reference evidence="2 3" key="1">
    <citation type="submission" date="2011-09" db="EMBL/GenBank/DDBJ databases">
        <title>The permanent draft genome of Caldithrix abyssi DSM 13497.</title>
        <authorList>
            <consortium name="US DOE Joint Genome Institute (JGI-PGF)"/>
            <person name="Lucas S."/>
            <person name="Han J."/>
            <person name="Lapidus A."/>
            <person name="Bruce D."/>
            <person name="Goodwin L."/>
            <person name="Pitluck S."/>
            <person name="Peters L."/>
            <person name="Kyrpides N."/>
            <person name="Mavromatis K."/>
            <person name="Ivanova N."/>
            <person name="Mikhailova N."/>
            <person name="Chertkov O."/>
            <person name="Detter J.C."/>
            <person name="Tapia R."/>
            <person name="Han C."/>
            <person name="Land M."/>
            <person name="Hauser L."/>
            <person name="Markowitz V."/>
            <person name="Cheng J.-F."/>
            <person name="Hugenholtz P."/>
            <person name="Woyke T."/>
            <person name="Wu D."/>
            <person name="Spring S."/>
            <person name="Brambilla E."/>
            <person name="Klenk H.-P."/>
            <person name="Eisen J.A."/>
        </authorList>
    </citation>
    <scope>NUCLEOTIDE SEQUENCE [LARGE SCALE GENOMIC DNA]</scope>
    <source>
        <strain evidence="2 3">DSM 13497</strain>
    </source>
</reference>